<evidence type="ECO:0000256" key="10">
    <source>
        <dbReference type="ARBA" id="ARBA00022989"/>
    </source>
</evidence>
<dbReference type="InterPro" id="IPR011009">
    <property type="entry name" value="Kinase-like_dom_sf"/>
</dbReference>
<keyword evidence="11" id="KW-0472">Membrane</keyword>
<dbReference type="InterPro" id="IPR000719">
    <property type="entry name" value="Prot_kinase_dom"/>
</dbReference>
<dbReference type="AlphaFoldDB" id="A0AAD9XL21"/>
<gene>
    <name evidence="15" type="ORF">Ddye_007705</name>
</gene>
<dbReference type="EC" id="2.7.11.1" evidence="2"/>
<keyword evidence="4" id="KW-0723">Serine/threonine-protein kinase</keyword>
<evidence type="ECO:0000256" key="3">
    <source>
        <dbReference type="ARBA" id="ARBA00022475"/>
    </source>
</evidence>
<evidence type="ECO:0000313" key="15">
    <source>
        <dbReference type="EMBL" id="KAK2661172.1"/>
    </source>
</evidence>
<keyword evidence="8" id="KW-0418">Kinase</keyword>
<evidence type="ECO:0000256" key="5">
    <source>
        <dbReference type="ARBA" id="ARBA00022679"/>
    </source>
</evidence>
<dbReference type="GO" id="GO:0005886">
    <property type="term" value="C:plasma membrane"/>
    <property type="evidence" value="ECO:0007669"/>
    <property type="project" value="UniProtKB-SubCell"/>
</dbReference>
<proteinExistence type="predicted"/>
<comment type="caution">
    <text evidence="15">The sequence shown here is derived from an EMBL/GenBank/DDBJ whole genome shotgun (WGS) entry which is preliminary data.</text>
</comment>
<keyword evidence="5" id="KW-0808">Transferase</keyword>
<keyword evidence="10" id="KW-1133">Transmembrane helix</keyword>
<evidence type="ECO:0000256" key="6">
    <source>
        <dbReference type="ARBA" id="ARBA00022692"/>
    </source>
</evidence>
<feature type="domain" description="Protein kinase" evidence="14">
    <location>
        <begin position="1"/>
        <end position="110"/>
    </location>
</feature>
<evidence type="ECO:0000256" key="9">
    <source>
        <dbReference type="ARBA" id="ARBA00022840"/>
    </source>
</evidence>
<name>A0AAD9XL21_9ROSI</name>
<dbReference type="Pfam" id="PF00069">
    <property type="entry name" value="Pkinase"/>
    <property type="match status" value="1"/>
</dbReference>
<keyword evidence="9" id="KW-0067">ATP-binding</keyword>
<comment type="subcellular location">
    <subcellularLocation>
        <location evidence="1">Cell membrane</location>
        <topology evidence="1">Single-pass membrane protein</topology>
    </subcellularLocation>
</comment>
<comment type="catalytic activity">
    <reaction evidence="13">
        <text>L-seryl-[protein] + ATP = O-phospho-L-seryl-[protein] + ADP + H(+)</text>
        <dbReference type="Rhea" id="RHEA:17989"/>
        <dbReference type="Rhea" id="RHEA-COMP:9863"/>
        <dbReference type="Rhea" id="RHEA-COMP:11604"/>
        <dbReference type="ChEBI" id="CHEBI:15378"/>
        <dbReference type="ChEBI" id="CHEBI:29999"/>
        <dbReference type="ChEBI" id="CHEBI:30616"/>
        <dbReference type="ChEBI" id="CHEBI:83421"/>
        <dbReference type="ChEBI" id="CHEBI:456216"/>
        <dbReference type="EC" id="2.7.11.1"/>
    </reaction>
</comment>
<sequence length="110" mass="12263">MIIHRDNKASNILLDSQFEAKVSDFGFAKILSDNNIHISTWVVATFGYLAPEYASSGKLTDKSDVYSYGIMLLELITGLPPINKEESFMNESLVDWVVCALEDDVSLTKL</sequence>
<keyword evidence="7" id="KW-0547">Nucleotide-binding</keyword>
<evidence type="ECO:0000256" key="12">
    <source>
        <dbReference type="ARBA" id="ARBA00047899"/>
    </source>
</evidence>
<evidence type="ECO:0000256" key="2">
    <source>
        <dbReference type="ARBA" id="ARBA00012513"/>
    </source>
</evidence>
<dbReference type="GO" id="GO:0005524">
    <property type="term" value="F:ATP binding"/>
    <property type="evidence" value="ECO:0007669"/>
    <property type="project" value="UniProtKB-KW"/>
</dbReference>
<dbReference type="GO" id="GO:0004674">
    <property type="term" value="F:protein serine/threonine kinase activity"/>
    <property type="evidence" value="ECO:0007669"/>
    <property type="project" value="UniProtKB-KW"/>
</dbReference>
<evidence type="ECO:0000256" key="7">
    <source>
        <dbReference type="ARBA" id="ARBA00022741"/>
    </source>
</evidence>
<dbReference type="SUPFAM" id="SSF56112">
    <property type="entry name" value="Protein kinase-like (PK-like)"/>
    <property type="match status" value="1"/>
</dbReference>
<evidence type="ECO:0000256" key="13">
    <source>
        <dbReference type="ARBA" id="ARBA00048679"/>
    </source>
</evidence>
<keyword evidence="3" id="KW-1003">Cell membrane</keyword>
<keyword evidence="16" id="KW-1185">Reference proteome</keyword>
<evidence type="ECO:0000259" key="14">
    <source>
        <dbReference type="PROSITE" id="PS50011"/>
    </source>
</evidence>
<dbReference type="PROSITE" id="PS50011">
    <property type="entry name" value="PROTEIN_KINASE_DOM"/>
    <property type="match status" value="1"/>
</dbReference>
<dbReference type="Gene3D" id="1.10.510.10">
    <property type="entry name" value="Transferase(Phosphotransferase) domain 1"/>
    <property type="match status" value="1"/>
</dbReference>
<organism evidence="15 16">
    <name type="scientific">Dipteronia dyeriana</name>
    <dbReference type="NCBI Taxonomy" id="168575"/>
    <lineage>
        <taxon>Eukaryota</taxon>
        <taxon>Viridiplantae</taxon>
        <taxon>Streptophyta</taxon>
        <taxon>Embryophyta</taxon>
        <taxon>Tracheophyta</taxon>
        <taxon>Spermatophyta</taxon>
        <taxon>Magnoliopsida</taxon>
        <taxon>eudicotyledons</taxon>
        <taxon>Gunneridae</taxon>
        <taxon>Pentapetalae</taxon>
        <taxon>rosids</taxon>
        <taxon>malvids</taxon>
        <taxon>Sapindales</taxon>
        <taxon>Sapindaceae</taxon>
        <taxon>Hippocastanoideae</taxon>
        <taxon>Acereae</taxon>
        <taxon>Dipteronia</taxon>
    </lineage>
</organism>
<evidence type="ECO:0000256" key="1">
    <source>
        <dbReference type="ARBA" id="ARBA00004162"/>
    </source>
</evidence>
<reference evidence="15" key="1">
    <citation type="journal article" date="2023" name="Plant J.">
        <title>Genome sequences and population genomics provide insights into the demographic history, inbreeding, and mutation load of two 'living fossil' tree species of Dipteronia.</title>
        <authorList>
            <person name="Feng Y."/>
            <person name="Comes H.P."/>
            <person name="Chen J."/>
            <person name="Zhu S."/>
            <person name="Lu R."/>
            <person name="Zhang X."/>
            <person name="Li P."/>
            <person name="Qiu J."/>
            <person name="Olsen K.M."/>
            <person name="Qiu Y."/>
        </authorList>
    </citation>
    <scope>NUCLEOTIDE SEQUENCE</scope>
    <source>
        <strain evidence="15">KIB01</strain>
    </source>
</reference>
<dbReference type="PANTHER" id="PTHR47982">
    <property type="entry name" value="PROLINE-RICH RECEPTOR-LIKE PROTEIN KINASE PERK4"/>
    <property type="match status" value="1"/>
</dbReference>
<dbReference type="PANTHER" id="PTHR47982:SF22">
    <property type="entry name" value="PROLINE-RICH RECEPTOR-LIKE PROTEIN KINASE PERK14"/>
    <property type="match status" value="1"/>
</dbReference>
<protein>
    <recommendedName>
        <fullName evidence="2">non-specific serine/threonine protein kinase</fullName>
        <ecNumber evidence="2">2.7.11.1</ecNumber>
    </recommendedName>
</protein>
<comment type="catalytic activity">
    <reaction evidence="12">
        <text>L-threonyl-[protein] + ATP = O-phospho-L-threonyl-[protein] + ADP + H(+)</text>
        <dbReference type="Rhea" id="RHEA:46608"/>
        <dbReference type="Rhea" id="RHEA-COMP:11060"/>
        <dbReference type="Rhea" id="RHEA-COMP:11605"/>
        <dbReference type="ChEBI" id="CHEBI:15378"/>
        <dbReference type="ChEBI" id="CHEBI:30013"/>
        <dbReference type="ChEBI" id="CHEBI:30616"/>
        <dbReference type="ChEBI" id="CHEBI:61977"/>
        <dbReference type="ChEBI" id="CHEBI:456216"/>
        <dbReference type="EC" id="2.7.11.1"/>
    </reaction>
</comment>
<dbReference type="InterPro" id="IPR047117">
    <property type="entry name" value="PERK1-13-like"/>
</dbReference>
<evidence type="ECO:0000256" key="4">
    <source>
        <dbReference type="ARBA" id="ARBA00022527"/>
    </source>
</evidence>
<evidence type="ECO:0000256" key="8">
    <source>
        <dbReference type="ARBA" id="ARBA00022777"/>
    </source>
</evidence>
<dbReference type="EMBL" id="JANJYI010000002">
    <property type="protein sequence ID" value="KAK2661172.1"/>
    <property type="molecule type" value="Genomic_DNA"/>
</dbReference>
<accession>A0AAD9XL21</accession>
<evidence type="ECO:0000256" key="11">
    <source>
        <dbReference type="ARBA" id="ARBA00023136"/>
    </source>
</evidence>
<keyword evidence="6" id="KW-0812">Transmembrane</keyword>
<dbReference type="Proteomes" id="UP001280121">
    <property type="component" value="Unassembled WGS sequence"/>
</dbReference>
<evidence type="ECO:0000313" key="16">
    <source>
        <dbReference type="Proteomes" id="UP001280121"/>
    </source>
</evidence>